<proteinExistence type="predicted"/>
<gene>
    <name evidence="1" type="primary">Dgri\GH23734</name>
    <name evidence="1" type="ORF">Dgri_GH23734</name>
</gene>
<name>B4K1C2_DROGR</name>
<sequence>MAPTSEPEITKAGVTVAKAIELKRMSRLVKTPVTTISANCYLSIGKLVSDSIIRVLREG</sequence>
<reference evidence="1 2" key="1">
    <citation type="journal article" date="2007" name="Nature">
        <title>Evolution of genes and genomes on the Drosophila phylogeny.</title>
        <authorList>
            <consortium name="Drosophila 12 Genomes Consortium"/>
            <person name="Clark A.G."/>
            <person name="Eisen M.B."/>
            <person name="Smith D.R."/>
            <person name="Bergman C.M."/>
            <person name="Oliver B."/>
            <person name="Markow T.A."/>
            <person name="Kaufman T.C."/>
            <person name="Kellis M."/>
            <person name="Gelbart W."/>
            <person name="Iyer V.N."/>
            <person name="Pollard D.A."/>
            <person name="Sackton T.B."/>
            <person name="Larracuente A.M."/>
            <person name="Singh N.D."/>
            <person name="Abad J.P."/>
            <person name="Abt D.N."/>
            <person name="Adryan B."/>
            <person name="Aguade M."/>
            <person name="Akashi H."/>
            <person name="Anderson W.W."/>
            <person name="Aquadro C.F."/>
            <person name="Ardell D.H."/>
            <person name="Arguello R."/>
            <person name="Artieri C.G."/>
            <person name="Barbash D.A."/>
            <person name="Barker D."/>
            <person name="Barsanti P."/>
            <person name="Batterham P."/>
            <person name="Batzoglou S."/>
            <person name="Begun D."/>
            <person name="Bhutkar A."/>
            <person name="Blanco E."/>
            <person name="Bosak S.A."/>
            <person name="Bradley R.K."/>
            <person name="Brand A.D."/>
            <person name="Brent M.R."/>
            <person name="Brooks A.N."/>
            <person name="Brown R.H."/>
            <person name="Butlin R.K."/>
            <person name="Caggese C."/>
            <person name="Calvi B.R."/>
            <person name="Bernardo de Carvalho A."/>
            <person name="Caspi A."/>
            <person name="Castrezana S."/>
            <person name="Celniker S.E."/>
            <person name="Chang J.L."/>
            <person name="Chapple C."/>
            <person name="Chatterji S."/>
            <person name="Chinwalla A."/>
            <person name="Civetta A."/>
            <person name="Clifton S.W."/>
            <person name="Comeron J.M."/>
            <person name="Costello J.C."/>
            <person name="Coyne J.A."/>
            <person name="Daub J."/>
            <person name="David R.G."/>
            <person name="Delcher A.L."/>
            <person name="Delehaunty K."/>
            <person name="Do C.B."/>
            <person name="Ebling H."/>
            <person name="Edwards K."/>
            <person name="Eickbush T."/>
            <person name="Evans J.D."/>
            <person name="Filipski A."/>
            <person name="Findeiss S."/>
            <person name="Freyhult E."/>
            <person name="Fulton L."/>
            <person name="Fulton R."/>
            <person name="Garcia A.C."/>
            <person name="Gardiner A."/>
            <person name="Garfield D.A."/>
            <person name="Garvin B.E."/>
            <person name="Gibson G."/>
            <person name="Gilbert D."/>
            <person name="Gnerre S."/>
            <person name="Godfrey J."/>
            <person name="Good R."/>
            <person name="Gotea V."/>
            <person name="Gravely B."/>
            <person name="Greenberg A.J."/>
            <person name="Griffiths-Jones S."/>
            <person name="Gross S."/>
            <person name="Guigo R."/>
            <person name="Gustafson E.A."/>
            <person name="Haerty W."/>
            <person name="Hahn M.W."/>
            <person name="Halligan D.L."/>
            <person name="Halpern A.L."/>
            <person name="Halter G.M."/>
            <person name="Han M.V."/>
            <person name="Heger A."/>
            <person name="Hillier L."/>
            <person name="Hinrichs A.S."/>
            <person name="Holmes I."/>
            <person name="Hoskins R.A."/>
            <person name="Hubisz M.J."/>
            <person name="Hultmark D."/>
            <person name="Huntley M.A."/>
            <person name="Jaffe D.B."/>
            <person name="Jagadeeshan S."/>
            <person name="Jeck W.R."/>
            <person name="Johnson J."/>
            <person name="Jones C.D."/>
            <person name="Jordan W.C."/>
            <person name="Karpen G.H."/>
            <person name="Kataoka E."/>
            <person name="Keightley P.D."/>
            <person name="Kheradpour P."/>
            <person name="Kirkness E.F."/>
            <person name="Koerich L.B."/>
            <person name="Kristiansen K."/>
            <person name="Kudrna D."/>
            <person name="Kulathinal R.J."/>
            <person name="Kumar S."/>
            <person name="Kwok R."/>
            <person name="Lander E."/>
            <person name="Langley C.H."/>
            <person name="Lapoint R."/>
            <person name="Lazzaro B.P."/>
            <person name="Lee S.J."/>
            <person name="Levesque L."/>
            <person name="Li R."/>
            <person name="Lin C.F."/>
            <person name="Lin M.F."/>
            <person name="Lindblad-Toh K."/>
            <person name="Llopart A."/>
            <person name="Long M."/>
            <person name="Low L."/>
            <person name="Lozovsky E."/>
            <person name="Lu J."/>
            <person name="Luo M."/>
            <person name="Machado C.A."/>
            <person name="Makalowski W."/>
            <person name="Marzo M."/>
            <person name="Matsuda M."/>
            <person name="Matzkin L."/>
            <person name="McAllister B."/>
            <person name="McBride C.S."/>
            <person name="McKernan B."/>
            <person name="McKernan K."/>
            <person name="Mendez-Lago M."/>
            <person name="Minx P."/>
            <person name="Mollenhauer M.U."/>
            <person name="Montooth K."/>
            <person name="Mount S.M."/>
            <person name="Mu X."/>
            <person name="Myers E."/>
            <person name="Negre B."/>
            <person name="Newfeld S."/>
            <person name="Nielsen R."/>
            <person name="Noor M.A."/>
            <person name="O'Grady P."/>
            <person name="Pachter L."/>
            <person name="Papaceit M."/>
            <person name="Parisi M.J."/>
            <person name="Parisi M."/>
            <person name="Parts L."/>
            <person name="Pedersen J.S."/>
            <person name="Pesole G."/>
            <person name="Phillippy A.M."/>
            <person name="Ponting C.P."/>
            <person name="Pop M."/>
            <person name="Porcelli D."/>
            <person name="Powell J.R."/>
            <person name="Prohaska S."/>
            <person name="Pruitt K."/>
            <person name="Puig M."/>
            <person name="Quesneville H."/>
            <person name="Ram K.R."/>
            <person name="Rand D."/>
            <person name="Rasmussen M.D."/>
            <person name="Reed L.K."/>
            <person name="Reenan R."/>
            <person name="Reily A."/>
            <person name="Remington K.A."/>
            <person name="Rieger T.T."/>
            <person name="Ritchie M.G."/>
            <person name="Robin C."/>
            <person name="Rogers Y.H."/>
            <person name="Rohde C."/>
            <person name="Rozas J."/>
            <person name="Rubenfield M.J."/>
            <person name="Ruiz A."/>
            <person name="Russo S."/>
            <person name="Salzberg S.L."/>
            <person name="Sanchez-Gracia A."/>
            <person name="Saranga D.J."/>
            <person name="Sato H."/>
            <person name="Schaeffer S.W."/>
            <person name="Schatz M.C."/>
            <person name="Schlenke T."/>
            <person name="Schwartz R."/>
            <person name="Segarra C."/>
            <person name="Singh R.S."/>
            <person name="Sirot L."/>
            <person name="Sirota M."/>
            <person name="Sisneros N.B."/>
            <person name="Smith C.D."/>
            <person name="Smith T.F."/>
            <person name="Spieth J."/>
            <person name="Stage D.E."/>
            <person name="Stark A."/>
            <person name="Stephan W."/>
            <person name="Strausberg R.L."/>
            <person name="Strempel S."/>
            <person name="Sturgill D."/>
            <person name="Sutton G."/>
            <person name="Sutton G.G."/>
            <person name="Tao W."/>
            <person name="Teichmann S."/>
            <person name="Tobari Y.N."/>
            <person name="Tomimura Y."/>
            <person name="Tsolas J.M."/>
            <person name="Valente V.L."/>
            <person name="Venter E."/>
            <person name="Venter J.C."/>
            <person name="Vicario S."/>
            <person name="Vieira F.G."/>
            <person name="Vilella A.J."/>
            <person name="Villasante A."/>
            <person name="Walenz B."/>
            <person name="Wang J."/>
            <person name="Wasserman M."/>
            <person name="Watts T."/>
            <person name="Wilson D."/>
            <person name="Wilson R.K."/>
            <person name="Wing R.A."/>
            <person name="Wolfner M.F."/>
            <person name="Wong A."/>
            <person name="Wong G.K."/>
            <person name="Wu C.I."/>
            <person name="Wu G."/>
            <person name="Yamamoto D."/>
            <person name="Yang H.P."/>
            <person name="Yang S.P."/>
            <person name="Yorke J.A."/>
            <person name="Yoshida K."/>
            <person name="Zdobnov E."/>
            <person name="Zhang P."/>
            <person name="Zhang Y."/>
            <person name="Zimin A.V."/>
            <person name="Baldwin J."/>
            <person name="Abdouelleil A."/>
            <person name="Abdulkadir J."/>
            <person name="Abebe A."/>
            <person name="Abera B."/>
            <person name="Abreu J."/>
            <person name="Acer S.C."/>
            <person name="Aftuck L."/>
            <person name="Alexander A."/>
            <person name="An P."/>
            <person name="Anderson E."/>
            <person name="Anderson S."/>
            <person name="Arachi H."/>
            <person name="Azer M."/>
            <person name="Bachantsang P."/>
            <person name="Barry A."/>
            <person name="Bayul T."/>
            <person name="Berlin A."/>
            <person name="Bessette D."/>
            <person name="Bloom T."/>
            <person name="Blye J."/>
            <person name="Boguslavskiy L."/>
            <person name="Bonnet C."/>
            <person name="Boukhgalter B."/>
            <person name="Bourzgui I."/>
            <person name="Brown A."/>
            <person name="Cahill P."/>
            <person name="Channer S."/>
            <person name="Cheshatsang Y."/>
            <person name="Chuda L."/>
            <person name="Citroen M."/>
            <person name="Collymore A."/>
            <person name="Cooke P."/>
            <person name="Costello M."/>
            <person name="D'Aco K."/>
            <person name="Daza R."/>
            <person name="De Haan G."/>
            <person name="DeGray S."/>
            <person name="DeMaso C."/>
            <person name="Dhargay N."/>
            <person name="Dooley K."/>
            <person name="Dooley E."/>
            <person name="Doricent M."/>
            <person name="Dorje P."/>
            <person name="Dorjee K."/>
            <person name="Dupes A."/>
            <person name="Elong R."/>
            <person name="Falk J."/>
            <person name="Farina A."/>
            <person name="Faro S."/>
            <person name="Ferguson D."/>
            <person name="Fisher S."/>
            <person name="Foley C.D."/>
            <person name="Franke A."/>
            <person name="Friedrich D."/>
            <person name="Gadbois L."/>
            <person name="Gearin G."/>
            <person name="Gearin C.R."/>
            <person name="Giannoukos G."/>
            <person name="Goode T."/>
            <person name="Graham J."/>
            <person name="Grandbois E."/>
            <person name="Grewal S."/>
            <person name="Gyaltsen K."/>
            <person name="Hafez N."/>
            <person name="Hagos B."/>
            <person name="Hall J."/>
            <person name="Henson C."/>
            <person name="Hollinger A."/>
            <person name="Honan T."/>
            <person name="Huard M.D."/>
            <person name="Hughes L."/>
            <person name="Hurhula B."/>
            <person name="Husby M.E."/>
            <person name="Kamat A."/>
            <person name="Kanga B."/>
            <person name="Kashin S."/>
            <person name="Khazanovich D."/>
            <person name="Kisner P."/>
            <person name="Lance K."/>
            <person name="Lara M."/>
            <person name="Lee W."/>
            <person name="Lennon N."/>
            <person name="Letendre F."/>
            <person name="LeVine R."/>
            <person name="Lipovsky A."/>
            <person name="Liu X."/>
            <person name="Liu J."/>
            <person name="Liu S."/>
            <person name="Lokyitsang T."/>
            <person name="Lokyitsang Y."/>
            <person name="Lubonja R."/>
            <person name="Lui A."/>
            <person name="MacDonald P."/>
            <person name="Magnisalis V."/>
            <person name="Maru K."/>
            <person name="Matthews C."/>
            <person name="McCusker W."/>
            <person name="McDonough S."/>
            <person name="Mehta T."/>
            <person name="Meldrim J."/>
            <person name="Meneus L."/>
            <person name="Mihai O."/>
            <person name="Mihalev A."/>
            <person name="Mihova T."/>
            <person name="Mittelman R."/>
            <person name="Mlenga V."/>
            <person name="Montmayeur A."/>
            <person name="Mulrain L."/>
            <person name="Navidi A."/>
            <person name="Naylor J."/>
            <person name="Negash T."/>
            <person name="Nguyen T."/>
            <person name="Nguyen N."/>
            <person name="Nicol R."/>
            <person name="Norbu C."/>
            <person name="Norbu N."/>
            <person name="Novod N."/>
            <person name="O'Neill B."/>
            <person name="Osman S."/>
            <person name="Markiewicz E."/>
            <person name="Oyono O.L."/>
            <person name="Patti C."/>
            <person name="Phunkhang P."/>
            <person name="Pierre F."/>
            <person name="Priest M."/>
            <person name="Raghuraman S."/>
            <person name="Rege F."/>
            <person name="Reyes R."/>
            <person name="Rise C."/>
            <person name="Rogov P."/>
            <person name="Ross K."/>
            <person name="Ryan E."/>
            <person name="Settipalli S."/>
            <person name="Shea T."/>
            <person name="Sherpa N."/>
            <person name="Shi L."/>
            <person name="Shih D."/>
            <person name="Sparrow T."/>
            <person name="Spaulding J."/>
            <person name="Stalker J."/>
            <person name="Stange-Thomann N."/>
            <person name="Stavropoulos S."/>
            <person name="Stone C."/>
            <person name="Strader C."/>
            <person name="Tesfaye S."/>
            <person name="Thomson T."/>
            <person name="Thoulutsang Y."/>
            <person name="Thoulutsang D."/>
            <person name="Topham K."/>
            <person name="Topping I."/>
            <person name="Tsamla T."/>
            <person name="Vassiliev H."/>
            <person name="Vo A."/>
            <person name="Wangchuk T."/>
            <person name="Wangdi T."/>
            <person name="Weiand M."/>
            <person name="Wilkinson J."/>
            <person name="Wilson A."/>
            <person name="Yadav S."/>
            <person name="Young G."/>
            <person name="Yu Q."/>
            <person name="Zembek L."/>
            <person name="Zhong D."/>
            <person name="Zimmer A."/>
            <person name="Zwirko Z."/>
            <person name="Jaffe D.B."/>
            <person name="Alvarez P."/>
            <person name="Brockman W."/>
            <person name="Butler J."/>
            <person name="Chin C."/>
            <person name="Gnerre S."/>
            <person name="Grabherr M."/>
            <person name="Kleber M."/>
            <person name="Mauceli E."/>
            <person name="MacCallum I."/>
        </authorList>
    </citation>
    <scope>NUCLEOTIDE SEQUENCE [LARGE SCALE GENOMIC DNA]</scope>
    <source>
        <strain evidence="2">Tucson 15287-2541.00</strain>
    </source>
</reference>
<organism evidence="2">
    <name type="scientific">Drosophila grimshawi</name>
    <name type="common">Hawaiian fruit fly</name>
    <name type="synonym">Idiomyia grimshawi</name>
    <dbReference type="NCBI Taxonomy" id="7222"/>
    <lineage>
        <taxon>Eukaryota</taxon>
        <taxon>Metazoa</taxon>
        <taxon>Ecdysozoa</taxon>
        <taxon>Arthropoda</taxon>
        <taxon>Hexapoda</taxon>
        <taxon>Insecta</taxon>
        <taxon>Pterygota</taxon>
        <taxon>Neoptera</taxon>
        <taxon>Endopterygota</taxon>
        <taxon>Diptera</taxon>
        <taxon>Brachycera</taxon>
        <taxon>Muscomorpha</taxon>
        <taxon>Ephydroidea</taxon>
        <taxon>Drosophilidae</taxon>
        <taxon>Drosophila</taxon>
        <taxon>Hawaiian Drosophila</taxon>
    </lineage>
</organism>
<evidence type="ECO:0000313" key="2">
    <source>
        <dbReference type="Proteomes" id="UP000001070"/>
    </source>
</evidence>
<dbReference type="AlphaFoldDB" id="B4K1C2"/>
<dbReference type="EMBL" id="CH917043">
    <property type="protein sequence ID" value="EDW04822.1"/>
    <property type="molecule type" value="Genomic_DNA"/>
</dbReference>
<accession>B4K1C2</accession>
<dbReference type="PhylomeDB" id="B4K1C2"/>
<protein>
    <submittedName>
        <fullName evidence="1">GH23734</fullName>
    </submittedName>
</protein>
<dbReference type="InParanoid" id="B4K1C2"/>
<keyword evidence="2" id="KW-1185">Reference proteome</keyword>
<evidence type="ECO:0000313" key="1">
    <source>
        <dbReference type="EMBL" id="EDW04822.1"/>
    </source>
</evidence>
<dbReference type="HOGENOM" id="CLU_2963197_0_0_1"/>
<dbReference type="Proteomes" id="UP000001070">
    <property type="component" value="Unassembled WGS sequence"/>
</dbReference>
<dbReference type="SMR" id="B4K1C2"/>